<feature type="domain" description="UspA" evidence="2">
    <location>
        <begin position="5"/>
        <end position="149"/>
    </location>
</feature>
<dbReference type="CDD" id="cd00293">
    <property type="entry name" value="USP-like"/>
    <property type="match status" value="1"/>
</dbReference>
<dbReference type="PRINTS" id="PR01438">
    <property type="entry name" value="UNVRSLSTRESS"/>
</dbReference>
<dbReference type="FunCoup" id="A0A1H9EMM4">
    <property type="interactions" value="153"/>
</dbReference>
<dbReference type="OrthoDB" id="9788959at2"/>
<dbReference type="InterPro" id="IPR006015">
    <property type="entry name" value="Universal_stress_UspA"/>
</dbReference>
<keyword evidence="4" id="KW-1185">Reference proteome</keyword>
<sequence>MKKIDSILVPVDFSSISANACRYALLFADRLAAEVHFVYGIPPASASADAGPFTINLLEDLRKDALSGMDDFINDVQSAIKDQLVRPPVIRSYIKVGDLSTVVRQHVESENISLVLMGTHGSRDGWDELLGTHTSSLLGRVACPLIVIPSECAFKPLKNICYATDLKHADAFQVDNLLTALLPFRPAVTFLHVRQEEEEPEFGLAALRKMFDRPASNLKTNFVSIKRDDVVAGLFTYARENEAEMVIMARPDRSWLARLFSKSHTRDAVKYASLPLMILSSADLIQ</sequence>
<gene>
    <name evidence="3" type="ORF">SAMN05444359_107135</name>
</gene>
<proteinExistence type="inferred from homology"/>
<dbReference type="RefSeq" id="WP_090167271.1">
    <property type="nucleotide sequence ID" value="NZ_FOFB01000007.1"/>
</dbReference>
<evidence type="ECO:0000313" key="3">
    <source>
        <dbReference type="EMBL" id="SEQ26961.1"/>
    </source>
</evidence>
<comment type="similarity">
    <text evidence="1">Belongs to the universal stress protein A family.</text>
</comment>
<dbReference type="Gene3D" id="3.40.50.12370">
    <property type="match status" value="1"/>
</dbReference>
<evidence type="ECO:0000256" key="1">
    <source>
        <dbReference type="ARBA" id="ARBA00008791"/>
    </source>
</evidence>
<dbReference type="InterPro" id="IPR006016">
    <property type="entry name" value="UspA"/>
</dbReference>
<protein>
    <submittedName>
        <fullName evidence="3">Nucleotide-binding universal stress protein, UspA family</fullName>
    </submittedName>
</protein>
<dbReference type="AlphaFoldDB" id="A0A1H9EMM4"/>
<dbReference type="Pfam" id="PF00582">
    <property type="entry name" value="Usp"/>
    <property type="match status" value="2"/>
</dbReference>
<accession>A0A1H9EMM4</accession>
<dbReference type="STRING" id="478744.SAMN05444359_107135"/>
<reference evidence="4" key="1">
    <citation type="submission" date="2016-10" db="EMBL/GenBank/DDBJ databases">
        <authorList>
            <person name="Varghese N."/>
            <person name="Submissions S."/>
        </authorList>
    </citation>
    <scope>NUCLEOTIDE SEQUENCE [LARGE SCALE GENOMIC DNA]</scope>
    <source>
        <strain evidence="4">DSM 24740</strain>
    </source>
</reference>
<evidence type="ECO:0000259" key="2">
    <source>
        <dbReference type="Pfam" id="PF00582"/>
    </source>
</evidence>
<dbReference type="Proteomes" id="UP000199021">
    <property type="component" value="Unassembled WGS sequence"/>
</dbReference>
<dbReference type="PANTHER" id="PTHR46268">
    <property type="entry name" value="STRESS RESPONSE PROTEIN NHAX"/>
    <property type="match status" value="1"/>
</dbReference>
<feature type="domain" description="UspA" evidence="2">
    <location>
        <begin position="195"/>
        <end position="279"/>
    </location>
</feature>
<dbReference type="InParanoid" id="A0A1H9EMM4"/>
<organism evidence="3 4">
    <name type="scientific">Neolewinella agarilytica</name>
    <dbReference type="NCBI Taxonomy" id="478744"/>
    <lineage>
        <taxon>Bacteria</taxon>
        <taxon>Pseudomonadati</taxon>
        <taxon>Bacteroidota</taxon>
        <taxon>Saprospiria</taxon>
        <taxon>Saprospirales</taxon>
        <taxon>Lewinellaceae</taxon>
        <taxon>Neolewinella</taxon>
    </lineage>
</organism>
<name>A0A1H9EMM4_9BACT</name>
<evidence type="ECO:0000313" key="4">
    <source>
        <dbReference type="Proteomes" id="UP000199021"/>
    </source>
</evidence>
<dbReference type="EMBL" id="FOFB01000007">
    <property type="protein sequence ID" value="SEQ26961.1"/>
    <property type="molecule type" value="Genomic_DNA"/>
</dbReference>
<dbReference type="PANTHER" id="PTHR46268:SF6">
    <property type="entry name" value="UNIVERSAL STRESS PROTEIN UP12"/>
    <property type="match status" value="1"/>
</dbReference>
<dbReference type="SUPFAM" id="SSF52402">
    <property type="entry name" value="Adenine nucleotide alpha hydrolases-like"/>
    <property type="match status" value="2"/>
</dbReference>